<keyword evidence="1" id="KW-0472">Membrane</keyword>
<feature type="transmembrane region" description="Helical" evidence="1">
    <location>
        <begin position="20"/>
        <end position="38"/>
    </location>
</feature>
<dbReference type="EMBL" id="JAYMYQ010000001">
    <property type="protein sequence ID" value="KAK7360917.1"/>
    <property type="molecule type" value="Genomic_DNA"/>
</dbReference>
<keyword evidence="1" id="KW-0812">Transmembrane</keyword>
<gene>
    <name evidence="2" type="ORF">VNO77_02935</name>
</gene>
<protein>
    <recommendedName>
        <fullName evidence="4">Transmembrane protein</fullName>
    </recommendedName>
</protein>
<dbReference type="Proteomes" id="UP001367508">
    <property type="component" value="Unassembled WGS sequence"/>
</dbReference>
<proteinExistence type="predicted"/>
<reference evidence="2 3" key="1">
    <citation type="submission" date="2024-01" db="EMBL/GenBank/DDBJ databases">
        <title>The genomes of 5 underutilized Papilionoideae crops provide insights into root nodulation and disease resistanc.</title>
        <authorList>
            <person name="Jiang F."/>
        </authorList>
    </citation>
    <scope>NUCLEOTIDE SEQUENCE [LARGE SCALE GENOMIC DNA]</scope>
    <source>
        <strain evidence="2">LVBAO_FW01</strain>
        <tissue evidence="2">Leaves</tissue>
    </source>
</reference>
<name>A0AAN9R6D2_CANGL</name>
<keyword evidence="3" id="KW-1185">Reference proteome</keyword>
<evidence type="ECO:0008006" key="4">
    <source>
        <dbReference type="Google" id="ProtNLM"/>
    </source>
</evidence>
<evidence type="ECO:0000313" key="2">
    <source>
        <dbReference type="EMBL" id="KAK7360917.1"/>
    </source>
</evidence>
<sequence>MLCRLGRERRLHNEGKGGKGNGYVIVGAAALSLSVFIWSRFRKINIALGGKEKFEEVITNDMTLLAYTEVTIKIRHLSCLEHNELKKSCLTLTRRPLYSWNTQKLVDI</sequence>
<accession>A0AAN9R6D2</accession>
<dbReference type="AlphaFoldDB" id="A0AAN9R6D2"/>
<keyword evidence="1" id="KW-1133">Transmembrane helix</keyword>
<evidence type="ECO:0000313" key="3">
    <source>
        <dbReference type="Proteomes" id="UP001367508"/>
    </source>
</evidence>
<organism evidence="2 3">
    <name type="scientific">Canavalia gladiata</name>
    <name type="common">Sword bean</name>
    <name type="synonym">Dolichos gladiatus</name>
    <dbReference type="NCBI Taxonomy" id="3824"/>
    <lineage>
        <taxon>Eukaryota</taxon>
        <taxon>Viridiplantae</taxon>
        <taxon>Streptophyta</taxon>
        <taxon>Embryophyta</taxon>
        <taxon>Tracheophyta</taxon>
        <taxon>Spermatophyta</taxon>
        <taxon>Magnoliopsida</taxon>
        <taxon>eudicotyledons</taxon>
        <taxon>Gunneridae</taxon>
        <taxon>Pentapetalae</taxon>
        <taxon>rosids</taxon>
        <taxon>fabids</taxon>
        <taxon>Fabales</taxon>
        <taxon>Fabaceae</taxon>
        <taxon>Papilionoideae</taxon>
        <taxon>50 kb inversion clade</taxon>
        <taxon>NPAAA clade</taxon>
        <taxon>indigoferoid/millettioid clade</taxon>
        <taxon>Phaseoleae</taxon>
        <taxon>Canavalia</taxon>
    </lineage>
</organism>
<comment type="caution">
    <text evidence="2">The sequence shown here is derived from an EMBL/GenBank/DDBJ whole genome shotgun (WGS) entry which is preliminary data.</text>
</comment>
<evidence type="ECO:0000256" key="1">
    <source>
        <dbReference type="SAM" id="Phobius"/>
    </source>
</evidence>